<dbReference type="Proteomes" id="UP000019812">
    <property type="component" value="Unassembled WGS sequence"/>
</dbReference>
<dbReference type="EMBL" id="JDSS02000021">
    <property type="protein sequence ID" value="KFB68324.1"/>
    <property type="molecule type" value="Genomic_DNA"/>
</dbReference>
<dbReference type="RefSeq" id="WP_034925795.1">
    <property type="nucleotide sequence ID" value="NZ_JDSS02000021.1"/>
</dbReference>
<evidence type="ECO:0000313" key="2">
    <source>
        <dbReference type="Proteomes" id="UP000019812"/>
    </source>
</evidence>
<organism evidence="1 2">
    <name type="scientific">Candidatus Accumulibacter vicinus</name>
    <dbReference type="NCBI Taxonomy" id="2954382"/>
    <lineage>
        <taxon>Bacteria</taxon>
        <taxon>Pseudomonadati</taxon>
        <taxon>Pseudomonadota</taxon>
        <taxon>Betaproteobacteria</taxon>
        <taxon>Candidatus Accumulibacter</taxon>
    </lineage>
</organism>
<gene>
    <name evidence="1" type="ORF">CAPSK01_002178</name>
</gene>
<comment type="caution">
    <text evidence="1">The sequence shown here is derived from an EMBL/GenBank/DDBJ whole genome shotgun (WGS) entry which is preliminary data.</text>
</comment>
<dbReference type="STRING" id="1457154.CAPSK01_002178"/>
<evidence type="ECO:0000313" key="1">
    <source>
        <dbReference type="EMBL" id="KFB68324.1"/>
    </source>
</evidence>
<name>A0A084Y0T0_9PROT</name>
<proteinExistence type="predicted"/>
<protein>
    <submittedName>
        <fullName evidence="1">Uncharacterized protein</fullName>
    </submittedName>
</protein>
<accession>A0A084Y0T0</accession>
<reference evidence="1 2" key="1">
    <citation type="submission" date="2014-07" db="EMBL/GenBank/DDBJ databases">
        <title>Expanding our view of genomic diversity in Candidatus Accumulibacter clades.</title>
        <authorList>
            <person name="Skennerton C.T."/>
            <person name="Barr J.J."/>
            <person name="Slater F.R."/>
            <person name="Bond P.L."/>
            <person name="Tyson G.W."/>
        </authorList>
    </citation>
    <scope>NUCLEOTIDE SEQUENCE [LARGE SCALE GENOMIC DNA]</scope>
    <source>
        <strain evidence="2">SK-01</strain>
    </source>
</reference>
<dbReference type="AlphaFoldDB" id="A0A084Y0T0"/>
<sequence>MNPDDLIAAVKEAFGQYPEDVLGPIKMADEGFGWLREIFISIQREVEGENFALRVAKLAAAGAYIAVDLENYCGSEHESMLQRLQEVGGSSVRSKGA</sequence>